<dbReference type="InterPro" id="IPR043645">
    <property type="entry name" value="pATOM36"/>
</dbReference>
<gene>
    <name evidence="3" type="ORF">ECC02_008646</name>
</gene>
<sequence>MNFLFNCFFFFFCDVWVFLVVSFYLVSGMTEVASVPALGGRDYFLAPKGRVFPNHGFTSRFIVYKRFAENTTPLALSVGLVLPTMVDIQMKLDECVAEGVDMPLSKVLGIVKEAGKVKFLIFADAVSRVAVQTGFACLLIHSNTAYGNSVVFLWDMYPKMHQIHVADLVKFLRLPPFFSRLFGPLPTQSELRVYNMPISPLAAAEDCMKRSTLQLLSDVVVDAVECCVMRRLARGSSKGSGGFLKRSAVHLTLGVLKVCGSAVGRAVAGARGEYWGEIVGIAVAPVAFAQFSVVMHVTRRRHSRGVKPSERTRSSSGGRSKESGAQRGNGRRTPLEKKA</sequence>
<protein>
    <submittedName>
        <fullName evidence="3">Peripherally associated ATOM36</fullName>
    </submittedName>
</protein>
<dbReference type="EMBL" id="JABDHM010000097">
    <property type="protein sequence ID" value="KAF5218404.1"/>
    <property type="molecule type" value="Genomic_DNA"/>
</dbReference>
<dbReference type="VEuPathDB" id="TriTrypDB:ECC02_008646"/>
<keyword evidence="2" id="KW-0472">Membrane</keyword>
<organism evidence="3 4">
    <name type="scientific">Trypanosoma cruzi</name>
    <dbReference type="NCBI Taxonomy" id="5693"/>
    <lineage>
        <taxon>Eukaryota</taxon>
        <taxon>Discoba</taxon>
        <taxon>Euglenozoa</taxon>
        <taxon>Kinetoplastea</taxon>
        <taxon>Metakinetoplastina</taxon>
        <taxon>Trypanosomatida</taxon>
        <taxon>Trypanosomatidae</taxon>
        <taxon>Trypanosoma</taxon>
        <taxon>Schizotrypanum</taxon>
    </lineage>
</organism>
<feature type="region of interest" description="Disordered" evidence="1">
    <location>
        <begin position="299"/>
        <end position="339"/>
    </location>
</feature>
<evidence type="ECO:0000313" key="3">
    <source>
        <dbReference type="EMBL" id="KAF5218404.1"/>
    </source>
</evidence>
<accession>A0A7J6XV40</accession>
<keyword evidence="2" id="KW-0812">Transmembrane</keyword>
<name>A0A7J6XV40_TRYCR</name>
<evidence type="ECO:0000256" key="1">
    <source>
        <dbReference type="SAM" id="MobiDB-lite"/>
    </source>
</evidence>
<feature type="transmembrane region" description="Helical" evidence="2">
    <location>
        <begin position="7"/>
        <end position="26"/>
    </location>
</feature>
<reference evidence="3 4" key="1">
    <citation type="journal article" date="2019" name="Genome Biol. Evol.">
        <title>Nanopore Sequencing Significantly Improves Genome Assembly of the Protozoan Parasite Trypanosoma cruzi.</title>
        <authorList>
            <person name="Diaz-Viraque F."/>
            <person name="Pita S."/>
            <person name="Greif G."/>
            <person name="de Souza R.C.M."/>
            <person name="Iraola G."/>
            <person name="Robello C."/>
        </authorList>
    </citation>
    <scope>NUCLEOTIDE SEQUENCE [LARGE SCALE GENOMIC DNA]</scope>
    <source>
        <strain evidence="3 4">Berenice</strain>
    </source>
</reference>
<dbReference type="Proteomes" id="UP000583944">
    <property type="component" value="Unassembled WGS sequence"/>
</dbReference>
<evidence type="ECO:0000256" key="2">
    <source>
        <dbReference type="SAM" id="Phobius"/>
    </source>
</evidence>
<feature type="compositionally biased region" description="Basic and acidic residues" evidence="1">
    <location>
        <begin position="307"/>
        <end position="324"/>
    </location>
</feature>
<evidence type="ECO:0000313" key="4">
    <source>
        <dbReference type="Proteomes" id="UP000583944"/>
    </source>
</evidence>
<dbReference type="VEuPathDB" id="TriTrypDB:BCY84_02171"/>
<dbReference type="Pfam" id="PF19224">
    <property type="entry name" value="pATOM36"/>
    <property type="match status" value="1"/>
</dbReference>
<proteinExistence type="predicted"/>
<keyword evidence="2" id="KW-1133">Transmembrane helix</keyword>
<dbReference type="AlphaFoldDB" id="A0A7J6XV40"/>
<comment type="caution">
    <text evidence="3">The sequence shown here is derived from an EMBL/GenBank/DDBJ whole genome shotgun (WGS) entry which is preliminary data.</text>
</comment>